<dbReference type="PANTHER" id="PTHR38477">
    <property type="entry name" value="HYPOTHETICAL EXPORTED PROTEIN"/>
    <property type="match status" value="1"/>
</dbReference>
<organism evidence="2 3">
    <name type="scientific">Sphingomonas oligophenolica</name>
    <dbReference type="NCBI Taxonomy" id="301154"/>
    <lineage>
        <taxon>Bacteria</taxon>
        <taxon>Pseudomonadati</taxon>
        <taxon>Pseudomonadota</taxon>
        <taxon>Alphaproteobacteria</taxon>
        <taxon>Sphingomonadales</taxon>
        <taxon>Sphingomonadaceae</taxon>
        <taxon>Sphingomonas</taxon>
    </lineage>
</organism>
<sequence>MAHHDRALSRRTLIKSGLAVAGAAAVAGTFSGAAAAQLASPYGPLTSSRVIRPELLRAALVALARHVDRVPRQDRIAIADFSAPSSAGRFHLVDVATLETTTFLVSHGKGSDPARTGWLQLFSNDPGSYASSDGAFLAADYYEGKHGTSQRLIGLDATNSNALDRAIVIHSAWYANPDMLTTWGQLGRSEGCFAVGEGDLAQVFDRLGQDRMLFSAKV</sequence>
<proteinExistence type="predicted"/>
<keyword evidence="1" id="KW-0732">Signal</keyword>
<dbReference type="PROSITE" id="PS51318">
    <property type="entry name" value="TAT"/>
    <property type="match status" value="1"/>
</dbReference>
<dbReference type="Proteomes" id="UP001419910">
    <property type="component" value="Unassembled WGS sequence"/>
</dbReference>
<comment type="caution">
    <text evidence="2">The sequence shown here is derived from an EMBL/GenBank/DDBJ whole genome shotgun (WGS) entry which is preliminary data.</text>
</comment>
<dbReference type="InterPro" id="IPR032676">
    <property type="entry name" value="YkuD_2"/>
</dbReference>
<evidence type="ECO:0000313" key="3">
    <source>
        <dbReference type="Proteomes" id="UP001419910"/>
    </source>
</evidence>
<keyword evidence="3" id="KW-1185">Reference proteome</keyword>
<evidence type="ECO:0000313" key="2">
    <source>
        <dbReference type="EMBL" id="MEN2789312.1"/>
    </source>
</evidence>
<feature type="signal peptide" evidence="1">
    <location>
        <begin position="1"/>
        <end position="35"/>
    </location>
</feature>
<dbReference type="PANTHER" id="PTHR38477:SF1">
    <property type="entry name" value="MUREIN L,D-TRANSPEPTIDASE CATALYTIC DOMAIN FAMILY PROTEIN"/>
    <property type="match status" value="1"/>
</dbReference>
<gene>
    <name evidence="2" type="ORF">ABC974_06730</name>
</gene>
<dbReference type="EMBL" id="JBDIME010000004">
    <property type="protein sequence ID" value="MEN2789312.1"/>
    <property type="molecule type" value="Genomic_DNA"/>
</dbReference>
<dbReference type="InterPro" id="IPR006311">
    <property type="entry name" value="TAT_signal"/>
</dbReference>
<dbReference type="Pfam" id="PF13645">
    <property type="entry name" value="YkuD_2"/>
    <property type="match status" value="1"/>
</dbReference>
<name>A0ABU9Y0M1_9SPHN</name>
<feature type="chain" id="PRO_5045964444" evidence="1">
    <location>
        <begin position="36"/>
        <end position="218"/>
    </location>
</feature>
<accession>A0ABU9Y0M1</accession>
<dbReference type="RefSeq" id="WP_343887387.1">
    <property type="nucleotide sequence ID" value="NZ_BAAAEH010000002.1"/>
</dbReference>
<protein>
    <submittedName>
        <fullName evidence="2">Murein L,D-transpeptidase catalytic domain-containing protein</fullName>
    </submittedName>
</protein>
<reference evidence="2 3" key="1">
    <citation type="submission" date="2024-05" db="EMBL/GenBank/DDBJ databases">
        <authorList>
            <person name="Liu Q."/>
            <person name="Xin Y.-H."/>
        </authorList>
    </citation>
    <scope>NUCLEOTIDE SEQUENCE [LARGE SCALE GENOMIC DNA]</scope>
    <source>
        <strain evidence="2 3">CGMCC 1.10181</strain>
    </source>
</reference>
<evidence type="ECO:0000256" key="1">
    <source>
        <dbReference type="SAM" id="SignalP"/>
    </source>
</evidence>